<dbReference type="OrthoDB" id="3467929at2759"/>
<reference evidence="1 2" key="2">
    <citation type="journal article" date="2012" name="Eukaryot. Cell">
        <title>Genome update of Botrytis cinerea strains B05.10 and T4.</title>
        <authorList>
            <person name="Staats M."/>
            <person name="van Kan J.A."/>
        </authorList>
    </citation>
    <scope>NUCLEOTIDE SEQUENCE [LARGE SCALE GENOMIC DNA]</scope>
    <source>
        <strain evidence="1 2">B05.10</strain>
    </source>
</reference>
<reference evidence="1 2" key="3">
    <citation type="journal article" date="2017" name="Mol. Plant Pathol.">
        <title>A gapless genome sequence of the fungus Botrytis cinerea.</title>
        <authorList>
            <person name="Van Kan J.A."/>
            <person name="Stassen J.H."/>
            <person name="Mosbach A."/>
            <person name="Van Der Lee T.A."/>
            <person name="Faino L."/>
            <person name="Farmer A.D."/>
            <person name="Papasotiriou D.G."/>
            <person name="Zhou S."/>
            <person name="Seidl M.F."/>
            <person name="Cottam E."/>
            <person name="Edel D."/>
            <person name="Hahn M."/>
            <person name="Schwartz D.C."/>
            <person name="Dietrich R.A."/>
            <person name="Widdison S."/>
            <person name="Scalliet G."/>
        </authorList>
    </citation>
    <scope>NUCLEOTIDE SEQUENCE [LARGE SCALE GENOMIC DNA]</scope>
    <source>
        <strain evidence="1 2">B05.10</strain>
    </source>
</reference>
<organism evidence="1 2">
    <name type="scientific">Botryotinia fuckeliana (strain B05.10)</name>
    <name type="common">Noble rot fungus</name>
    <name type="synonym">Botrytis cinerea</name>
    <dbReference type="NCBI Taxonomy" id="332648"/>
    <lineage>
        <taxon>Eukaryota</taxon>
        <taxon>Fungi</taxon>
        <taxon>Dikarya</taxon>
        <taxon>Ascomycota</taxon>
        <taxon>Pezizomycotina</taxon>
        <taxon>Leotiomycetes</taxon>
        <taxon>Helotiales</taxon>
        <taxon>Sclerotiniaceae</taxon>
        <taxon>Botrytis</taxon>
    </lineage>
</organism>
<proteinExistence type="predicted"/>
<reference evidence="1 2" key="1">
    <citation type="journal article" date="2011" name="PLoS Genet.">
        <title>Genomic analysis of the necrotrophic fungal pathogens Sclerotinia sclerotiorum and Botrytis cinerea.</title>
        <authorList>
            <person name="Amselem J."/>
            <person name="Cuomo C.A."/>
            <person name="van Kan J.A."/>
            <person name="Viaud M."/>
            <person name="Benito E.P."/>
            <person name="Couloux A."/>
            <person name="Coutinho P.M."/>
            <person name="de Vries R.P."/>
            <person name="Dyer P.S."/>
            <person name="Fillinger S."/>
            <person name="Fournier E."/>
            <person name="Gout L."/>
            <person name="Hahn M."/>
            <person name="Kohn L."/>
            <person name="Lapalu N."/>
            <person name="Plummer K.M."/>
            <person name="Pradier J.M."/>
            <person name="Quevillon E."/>
            <person name="Sharon A."/>
            <person name="Simon A."/>
            <person name="ten Have A."/>
            <person name="Tudzynski B."/>
            <person name="Tudzynski P."/>
            <person name="Wincker P."/>
            <person name="Andrew M."/>
            <person name="Anthouard V."/>
            <person name="Beever R.E."/>
            <person name="Beffa R."/>
            <person name="Benoit I."/>
            <person name="Bouzid O."/>
            <person name="Brault B."/>
            <person name="Chen Z."/>
            <person name="Choquer M."/>
            <person name="Collemare J."/>
            <person name="Cotton P."/>
            <person name="Danchin E.G."/>
            <person name="Da Silva C."/>
            <person name="Gautier A."/>
            <person name="Giraud C."/>
            <person name="Giraud T."/>
            <person name="Gonzalez C."/>
            <person name="Grossetete S."/>
            <person name="Guldener U."/>
            <person name="Henrissat B."/>
            <person name="Howlett B.J."/>
            <person name="Kodira C."/>
            <person name="Kretschmer M."/>
            <person name="Lappartient A."/>
            <person name="Leroch M."/>
            <person name="Levis C."/>
            <person name="Mauceli E."/>
            <person name="Neuveglise C."/>
            <person name="Oeser B."/>
            <person name="Pearson M."/>
            <person name="Poulain J."/>
            <person name="Poussereau N."/>
            <person name="Quesneville H."/>
            <person name="Rascle C."/>
            <person name="Schumacher J."/>
            <person name="Segurens B."/>
            <person name="Sexton A."/>
            <person name="Silva E."/>
            <person name="Sirven C."/>
            <person name="Soanes D.M."/>
            <person name="Talbot N.J."/>
            <person name="Templeton M."/>
            <person name="Yandava C."/>
            <person name="Yarden O."/>
            <person name="Zeng Q."/>
            <person name="Rollins J.A."/>
            <person name="Lebrun M.H."/>
            <person name="Dickman M."/>
        </authorList>
    </citation>
    <scope>NUCLEOTIDE SEQUENCE [LARGE SCALE GENOMIC DNA]</scope>
    <source>
        <strain evidence="1 2">B05.10</strain>
    </source>
</reference>
<dbReference type="GeneID" id="5436545"/>
<name>A0A384JLI3_BOTFB</name>
<dbReference type="EMBL" id="CP009811">
    <property type="protein sequence ID" value="ATZ51370.1"/>
    <property type="molecule type" value="Genomic_DNA"/>
</dbReference>
<dbReference type="KEGG" id="bfu:BCIN_07g00140"/>
<protein>
    <submittedName>
        <fullName evidence="1">Uncharacterized protein</fullName>
    </submittedName>
</protein>
<accession>A0A384JLI3</accession>
<sequence>MERTNPFDGLPISPFAKNWSPFYVKFPSEQYPIKYDVENERVSTKNTFFNDLGLHRTPDLALRLDGCFRIPLQLILRWLQEDHMDVILSELQKREHQPLFDNTSGENAWTNTVIHLCILCENWDFPLAFNAAMNHLLHLRDFSFMAPKQIEAIYRITHAGSILRGLIVDIISSTTPQDTMRRLGSLESSLPDEKFEELLDDLRTREVPEHSLFDSAGNLIIGRLVEYHMKL</sequence>
<evidence type="ECO:0000313" key="1">
    <source>
        <dbReference type="EMBL" id="ATZ51370.1"/>
    </source>
</evidence>
<evidence type="ECO:0000313" key="2">
    <source>
        <dbReference type="Proteomes" id="UP000001798"/>
    </source>
</evidence>
<dbReference type="Proteomes" id="UP000001798">
    <property type="component" value="Chromosome 7"/>
</dbReference>
<gene>
    <name evidence="1" type="ORF">BCIN_07g00140</name>
</gene>
<keyword evidence="2" id="KW-1185">Reference proteome</keyword>
<dbReference type="AlphaFoldDB" id="A0A384JLI3"/>
<dbReference type="RefSeq" id="XP_024549554.1">
    <property type="nucleotide sequence ID" value="XM_024693768.1"/>
</dbReference>
<dbReference type="VEuPathDB" id="FungiDB:Bcin07g00140"/>